<dbReference type="PANTHER" id="PTHR31589:SF221">
    <property type="entry name" value="LIGASE, PUTATIVE (DUF239)-RELATED"/>
    <property type="match status" value="1"/>
</dbReference>
<proteinExistence type="predicted"/>
<dbReference type="AlphaFoldDB" id="U5VSS6"/>
<dbReference type="Pfam" id="PF03080">
    <property type="entry name" value="Neprosin"/>
    <property type="match status" value="1"/>
</dbReference>
<dbReference type="KEGG" id="afs:AFR_02405"/>
<feature type="compositionally biased region" description="Low complexity" evidence="1">
    <location>
        <begin position="90"/>
        <end position="99"/>
    </location>
</feature>
<evidence type="ECO:0000313" key="3">
    <source>
        <dbReference type="EMBL" id="AGZ38770.1"/>
    </source>
</evidence>
<name>U5VSS6_9ACTN</name>
<keyword evidence="4" id="KW-1185">Reference proteome</keyword>
<evidence type="ECO:0000313" key="4">
    <source>
        <dbReference type="Proteomes" id="UP000017746"/>
    </source>
</evidence>
<dbReference type="InterPro" id="IPR006311">
    <property type="entry name" value="TAT_signal"/>
</dbReference>
<dbReference type="eggNOG" id="ENOG5033U2S">
    <property type="taxonomic scope" value="Bacteria"/>
</dbReference>
<dbReference type="PATRIC" id="fig|1246995.3.peg.486"/>
<dbReference type="InterPro" id="IPR004314">
    <property type="entry name" value="Neprosin"/>
</dbReference>
<feature type="region of interest" description="Disordered" evidence="1">
    <location>
        <begin position="35"/>
        <end position="77"/>
    </location>
</feature>
<sequence>MSNSRRGLLAAGLAAAVVGSMGVVWTLNANADETTQAAETPAAAEAPVAEPAAEPVPVPPAVLPWGERPRKLTRGKAGASSAAVAAAGADAAPADKSGSMVPEPEFAPKGRSSRGNTLKSMRTTIVPPAPPTTGKAAAATEVYFHYAVGTQTAEADGTWANLTVHKPKLADGDYHTLAELAVQSADGRQIVEVGWNIDRKVNGDSDPHLFVYYWKDREPSCYNACGFQMYSKTVKPGDTLPVGTQKRFGIQHSGSVWWIAYDSEWIGFFPDSLWDGKYTKAGLIQWFGEVASPKKKPCSEMGNGAPLLPEQKDYFARIGSITLTNGPEVKFEPRSTSPYYSAAMSGDYTFQYGGPYDADTEDAKKLPLKC</sequence>
<dbReference type="PROSITE" id="PS52045">
    <property type="entry name" value="NEPROSIN_PEP_CD"/>
    <property type="match status" value="1"/>
</dbReference>
<accession>U5VSS6</accession>
<feature type="domain" description="Neprosin PEP catalytic" evidence="2">
    <location>
        <begin position="137"/>
        <end position="370"/>
    </location>
</feature>
<reference evidence="3 4" key="1">
    <citation type="journal article" date="2014" name="J. Biotechnol.">
        <title>Complete genome sequence of the actinobacterium Actinoplanes friuliensis HAG 010964, producer of the lipopeptide antibiotic friulimycin.</title>
        <authorList>
            <person name="Ruckert C."/>
            <person name="Szczepanowski R."/>
            <person name="Albersmeier A."/>
            <person name="Goesmann A."/>
            <person name="Fischer N."/>
            <person name="Steinkamper A."/>
            <person name="Puhler A."/>
            <person name="Biener R."/>
            <person name="Schwartz D."/>
            <person name="Kalinowski J."/>
        </authorList>
    </citation>
    <scope>NUCLEOTIDE SEQUENCE [LARGE SCALE GENOMIC DNA]</scope>
    <source>
        <strain evidence="3 4">DSM 7358</strain>
    </source>
</reference>
<organism evidence="3 4">
    <name type="scientific">Actinoplanes friuliensis DSM 7358</name>
    <dbReference type="NCBI Taxonomy" id="1246995"/>
    <lineage>
        <taxon>Bacteria</taxon>
        <taxon>Bacillati</taxon>
        <taxon>Actinomycetota</taxon>
        <taxon>Actinomycetes</taxon>
        <taxon>Micromonosporales</taxon>
        <taxon>Micromonosporaceae</taxon>
        <taxon>Actinoplanes</taxon>
    </lineage>
</organism>
<feature type="region of interest" description="Disordered" evidence="1">
    <location>
        <begin position="90"/>
        <end position="133"/>
    </location>
</feature>
<dbReference type="InterPro" id="IPR053168">
    <property type="entry name" value="Glutamic_endopeptidase"/>
</dbReference>
<dbReference type="EMBL" id="CP006272">
    <property type="protein sequence ID" value="AGZ38770.1"/>
    <property type="molecule type" value="Genomic_DNA"/>
</dbReference>
<dbReference type="PROSITE" id="PS51318">
    <property type="entry name" value="TAT"/>
    <property type="match status" value="1"/>
</dbReference>
<dbReference type="HOGENOM" id="CLU_766450_0_0_11"/>
<dbReference type="Proteomes" id="UP000017746">
    <property type="component" value="Chromosome"/>
</dbReference>
<gene>
    <name evidence="3" type="ORF">AFR_02405</name>
</gene>
<feature type="compositionally biased region" description="Low complexity" evidence="1">
    <location>
        <begin position="37"/>
        <end position="53"/>
    </location>
</feature>
<evidence type="ECO:0000259" key="2">
    <source>
        <dbReference type="PROSITE" id="PS52045"/>
    </source>
</evidence>
<feature type="compositionally biased region" description="Polar residues" evidence="1">
    <location>
        <begin position="113"/>
        <end position="123"/>
    </location>
</feature>
<protein>
    <submittedName>
        <fullName evidence="3">Liprin-alpha-3</fullName>
    </submittedName>
</protein>
<evidence type="ECO:0000256" key="1">
    <source>
        <dbReference type="SAM" id="MobiDB-lite"/>
    </source>
</evidence>
<dbReference type="STRING" id="1246995.AFR_02405"/>
<dbReference type="PANTHER" id="PTHR31589">
    <property type="entry name" value="PROTEIN, PUTATIVE (DUF239)-RELATED-RELATED"/>
    <property type="match status" value="1"/>
</dbReference>